<comment type="caution">
    <text evidence="1">The sequence shown here is derived from an EMBL/GenBank/DDBJ whole genome shotgun (WGS) entry which is preliminary data.</text>
</comment>
<dbReference type="EMBL" id="JAVYJV010000015">
    <property type="protein sequence ID" value="KAK4353453.1"/>
    <property type="molecule type" value="Genomic_DNA"/>
</dbReference>
<gene>
    <name evidence="1" type="ORF">RND71_028971</name>
</gene>
<sequence length="71" mass="8114">MRILDHSSNEDNNNIGQKYNLAEYVTVNKCQDGVEILIKNKFGKEGLQLSRVPEELMKRKLNVVTIGIQLL</sequence>
<evidence type="ECO:0000313" key="1">
    <source>
        <dbReference type="EMBL" id="KAK4353453.1"/>
    </source>
</evidence>
<accession>A0AAE1V248</accession>
<proteinExistence type="predicted"/>
<dbReference type="Proteomes" id="UP001291623">
    <property type="component" value="Unassembled WGS sequence"/>
</dbReference>
<keyword evidence="2" id="KW-1185">Reference proteome</keyword>
<organism evidence="1 2">
    <name type="scientific">Anisodus tanguticus</name>
    <dbReference type="NCBI Taxonomy" id="243964"/>
    <lineage>
        <taxon>Eukaryota</taxon>
        <taxon>Viridiplantae</taxon>
        <taxon>Streptophyta</taxon>
        <taxon>Embryophyta</taxon>
        <taxon>Tracheophyta</taxon>
        <taxon>Spermatophyta</taxon>
        <taxon>Magnoliopsida</taxon>
        <taxon>eudicotyledons</taxon>
        <taxon>Gunneridae</taxon>
        <taxon>Pentapetalae</taxon>
        <taxon>asterids</taxon>
        <taxon>lamiids</taxon>
        <taxon>Solanales</taxon>
        <taxon>Solanaceae</taxon>
        <taxon>Solanoideae</taxon>
        <taxon>Hyoscyameae</taxon>
        <taxon>Anisodus</taxon>
    </lineage>
</organism>
<reference evidence="1" key="1">
    <citation type="submission" date="2023-12" db="EMBL/GenBank/DDBJ databases">
        <title>Genome assembly of Anisodus tanguticus.</title>
        <authorList>
            <person name="Wang Y.-J."/>
        </authorList>
    </citation>
    <scope>NUCLEOTIDE SEQUENCE</scope>
    <source>
        <strain evidence="1">KB-2021</strain>
        <tissue evidence="1">Leaf</tissue>
    </source>
</reference>
<evidence type="ECO:0000313" key="2">
    <source>
        <dbReference type="Proteomes" id="UP001291623"/>
    </source>
</evidence>
<name>A0AAE1V248_9SOLA</name>
<protein>
    <submittedName>
        <fullName evidence="1">Uncharacterized protein</fullName>
    </submittedName>
</protein>
<dbReference type="AlphaFoldDB" id="A0AAE1V248"/>